<evidence type="ECO:0000313" key="2">
    <source>
        <dbReference type="Proteomes" id="UP000056322"/>
    </source>
</evidence>
<reference evidence="2" key="1">
    <citation type="submission" date="2014-12" db="EMBL/GenBank/DDBJ databases">
        <authorList>
            <person name="Salcher M.M."/>
        </authorList>
    </citation>
    <scope>NUCLEOTIDE SEQUENCE [LARGE SCALE GENOMIC DNA]</scope>
    <source>
        <strain evidence="2">MMS-10A-171</strain>
    </source>
</reference>
<keyword evidence="2" id="KW-1185">Reference proteome</keyword>
<dbReference type="STRING" id="1581680.BN1209_1543"/>
<proteinExistence type="predicted"/>
<gene>
    <name evidence="1" type="ORF">BN1209_1543</name>
</gene>
<dbReference type="KEGG" id="mbac:BN1209_1543"/>
<dbReference type="EMBL" id="LN794158">
    <property type="protein sequence ID" value="CEN56579.1"/>
    <property type="molecule type" value="Genomic_DNA"/>
</dbReference>
<sequence>MNVTYKESKTGDYLRLFNKPKPTKGLRGLRQKIKKINKFENNYLLKRMARMNKCGAYELKGKRL</sequence>
<dbReference type="AlphaFoldDB" id="A0A0B7J1P5"/>
<dbReference type="HOGENOM" id="CLU_2862633_0_0_4"/>
<dbReference type="Proteomes" id="UP000056322">
    <property type="component" value="Chromosome 1"/>
</dbReference>
<organism evidence="1 2">
    <name type="scientific">Candidatus Methylopumilus turicensis</name>
    <dbReference type="NCBI Taxonomy" id="1581680"/>
    <lineage>
        <taxon>Bacteria</taxon>
        <taxon>Pseudomonadati</taxon>
        <taxon>Pseudomonadota</taxon>
        <taxon>Betaproteobacteria</taxon>
        <taxon>Nitrosomonadales</taxon>
        <taxon>Methylophilaceae</taxon>
        <taxon>Candidatus Methylopumilus</taxon>
    </lineage>
</organism>
<protein>
    <submittedName>
        <fullName evidence="1">Uncharacterized protein</fullName>
    </submittedName>
</protein>
<name>A0A0B7J1P5_9PROT</name>
<evidence type="ECO:0000313" key="1">
    <source>
        <dbReference type="EMBL" id="CEN56579.1"/>
    </source>
</evidence>
<accession>A0A0B7J1P5</accession>